<dbReference type="PROSITE" id="PS50968">
    <property type="entry name" value="BIOTINYL_LIPOYL"/>
    <property type="match status" value="1"/>
</dbReference>
<dbReference type="PANTHER" id="PTHR43178">
    <property type="entry name" value="DIHYDROLIPOAMIDE ACETYLTRANSFERASE COMPONENT OF PYRUVATE DEHYDROGENASE COMPLEX"/>
    <property type="match status" value="1"/>
</dbReference>
<name>A0ABY7M1L0_9MOLU</name>
<gene>
    <name evidence="5" type="ORF">O7R10_00540</name>
</gene>
<evidence type="ECO:0000313" key="5">
    <source>
        <dbReference type="EMBL" id="WBL31539.1"/>
    </source>
</evidence>
<dbReference type="PANTHER" id="PTHR43178:SF5">
    <property type="entry name" value="LIPOAMIDE ACYLTRANSFERASE COMPONENT OF BRANCHED-CHAIN ALPHA-KETO ACID DEHYDROGENASE COMPLEX, MITOCHONDRIAL"/>
    <property type="match status" value="1"/>
</dbReference>
<dbReference type="Proteomes" id="UP001210120">
    <property type="component" value="Chromosome"/>
</dbReference>
<evidence type="ECO:0000256" key="1">
    <source>
        <dbReference type="ARBA" id="ARBA00001938"/>
    </source>
</evidence>
<feature type="domain" description="Lipoyl-binding" evidence="4">
    <location>
        <begin position="11"/>
        <end position="86"/>
    </location>
</feature>
<evidence type="ECO:0000256" key="3">
    <source>
        <dbReference type="ARBA" id="ARBA00023315"/>
    </source>
</evidence>
<dbReference type="InterPro" id="IPR011053">
    <property type="entry name" value="Single_hybrid_motif"/>
</dbReference>
<dbReference type="SUPFAM" id="SSF51230">
    <property type="entry name" value="Single hybrid motif"/>
    <property type="match status" value="1"/>
</dbReference>
<dbReference type="InterPro" id="IPR050743">
    <property type="entry name" value="2-oxoacid_DH_E2_comp"/>
</dbReference>
<dbReference type="Gene3D" id="2.40.50.100">
    <property type="match status" value="1"/>
</dbReference>
<proteinExistence type="predicted"/>
<dbReference type="EMBL" id="CP115156">
    <property type="protein sequence ID" value="WBL31539.1"/>
    <property type="molecule type" value="Genomic_DNA"/>
</dbReference>
<keyword evidence="6" id="KW-1185">Reference proteome</keyword>
<evidence type="ECO:0000259" key="4">
    <source>
        <dbReference type="PROSITE" id="PS50968"/>
    </source>
</evidence>
<protein>
    <submittedName>
        <fullName evidence="5">Biotin/lipoyl-binding protein</fullName>
    </submittedName>
</protein>
<reference evidence="5" key="1">
    <citation type="submission" date="2022-12" db="EMBL/GenBank/DDBJ databases">
        <title>Genomic Characterization of Candidatus Phytoplasma sacchari in China.</title>
        <authorList>
            <person name="Zhang R.-Y."/>
        </authorList>
    </citation>
    <scope>NUCLEOTIDE SEQUENCE [LARGE SCALE GENOMIC DNA]</scope>
    <source>
        <strain evidence="5">SCWL1</strain>
    </source>
</reference>
<dbReference type="CDD" id="cd06849">
    <property type="entry name" value="lipoyl_domain"/>
    <property type="match status" value="1"/>
</dbReference>
<sequence length="93" mass="10549">MSHLNKEEKKIIELKLHDLGEGIMQGTILRLRVEEGSIVKDGDVLLEILNDKFNTEISSDVDGVVKKILCKEQEIVHVGQTLLLIEKKEKQSK</sequence>
<dbReference type="InterPro" id="IPR000089">
    <property type="entry name" value="Biotin_lipoyl"/>
</dbReference>
<keyword evidence="2" id="KW-0808">Transferase</keyword>
<comment type="cofactor">
    <cofactor evidence="1">
        <name>(R)-lipoate</name>
        <dbReference type="ChEBI" id="CHEBI:83088"/>
    </cofactor>
</comment>
<evidence type="ECO:0000256" key="2">
    <source>
        <dbReference type="ARBA" id="ARBA00022679"/>
    </source>
</evidence>
<evidence type="ECO:0000313" key="6">
    <source>
        <dbReference type="Proteomes" id="UP001210120"/>
    </source>
</evidence>
<organism evidence="5 6">
    <name type="scientific">Candidatus Phytoplasma sacchari</name>
    <dbReference type="NCBI Taxonomy" id="2609813"/>
    <lineage>
        <taxon>Bacteria</taxon>
        <taxon>Bacillati</taxon>
        <taxon>Mycoplasmatota</taxon>
        <taxon>Mollicutes</taxon>
        <taxon>Acholeplasmatales</taxon>
        <taxon>Acholeplasmataceae</taxon>
        <taxon>Candidatus Phytoplasma</taxon>
        <taxon>16SrXI (Rice yellow dwarf group)</taxon>
    </lineage>
</organism>
<dbReference type="Pfam" id="PF00364">
    <property type="entry name" value="Biotin_lipoyl"/>
    <property type="match status" value="1"/>
</dbReference>
<keyword evidence="3" id="KW-0012">Acyltransferase</keyword>
<accession>A0ABY7M1L0</accession>